<dbReference type="EMBL" id="JACTNZ010000009">
    <property type="protein sequence ID" value="KAG5530626.1"/>
    <property type="molecule type" value="Genomic_DNA"/>
</dbReference>
<sequence length="144" mass="16889">MLQRELHEPLPAEQAKVEGTIKVEPMSYKLVENNNTSPMTDDQKRRTDTYTFKTLHNPKGTAEYISEAVPVSYKYPDSKTIYRMENPKVRFSILFQMLPKKFQENTGSKRGKLMLPRRQSSKLDNAWRPWPNRETFGIDQVNHT</sequence>
<evidence type="ECO:0000313" key="1">
    <source>
        <dbReference type="EMBL" id="KAG5530626.1"/>
    </source>
</evidence>
<proteinExistence type="predicted"/>
<dbReference type="Proteomes" id="UP000823749">
    <property type="component" value="Chromosome 9"/>
</dbReference>
<organism evidence="1 2">
    <name type="scientific">Rhododendron griersonianum</name>
    <dbReference type="NCBI Taxonomy" id="479676"/>
    <lineage>
        <taxon>Eukaryota</taxon>
        <taxon>Viridiplantae</taxon>
        <taxon>Streptophyta</taxon>
        <taxon>Embryophyta</taxon>
        <taxon>Tracheophyta</taxon>
        <taxon>Spermatophyta</taxon>
        <taxon>Magnoliopsida</taxon>
        <taxon>eudicotyledons</taxon>
        <taxon>Gunneridae</taxon>
        <taxon>Pentapetalae</taxon>
        <taxon>asterids</taxon>
        <taxon>Ericales</taxon>
        <taxon>Ericaceae</taxon>
        <taxon>Ericoideae</taxon>
        <taxon>Rhodoreae</taxon>
        <taxon>Rhododendron</taxon>
    </lineage>
</organism>
<name>A0AAV6IPK4_9ERIC</name>
<gene>
    <name evidence="1" type="ORF">RHGRI_025554</name>
</gene>
<evidence type="ECO:0000313" key="2">
    <source>
        <dbReference type="Proteomes" id="UP000823749"/>
    </source>
</evidence>
<keyword evidence="2" id="KW-1185">Reference proteome</keyword>
<accession>A0AAV6IPK4</accession>
<comment type="caution">
    <text evidence="1">The sequence shown here is derived from an EMBL/GenBank/DDBJ whole genome shotgun (WGS) entry which is preliminary data.</text>
</comment>
<protein>
    <submittedName>
        <fullName evidence="1">Uncharacterized protein</fullName>
    </submittedName>
</protein>
<reference evidence="1" key="1">
    <citation type="submission" date="2020-08" db="EMBL/GenBank/DDBJ databases">
        <title>Plant Genome Project.</title>
        <authorList>
            <person name="Zhang R.-G."/>
        </authorList>
    </citation>
    <scope>NUCLEOTIDE SEQUENCE</scope>
    <source>
        <strain evidence="1">WSP0</strain>
        <tissue evidence="1">Leaf</tissue>
    </source>
</reference>
<dbReference type="AlphaFoldDB" id="A0AAV6IPK4"/>